<dbReference type="RefSeq" id="WP_377212241.1">
    <property type="nucleotide sequence ID" value="NZ_JBHTJV010000005.1"/>
</dbReference>
<organism evidence="3 4">
    <name type="scientific">Pseudahrensia aquimaris</name>
    <dbReference type="NCBI Taxonomy" id="744461"/>
    <lineage>
        <taxon>Bacteria</taxon>
        <taxon>Pseudomonadati</taxon>
        <taxon>Pseudomonadota</taxon>
        <taxon>Alphaproteobacteria</taxon>
        <taxon>Hyphomicrobiales</taxon>
        <taxon>Ahrensiaceae</taxon>
        <taxon>Pseudahrensia</taxon>
    </lineage>
</organism>
<name>A0ABW3FD25_9HYPH</name>
<sequence>MKHLTIAGPLAALALAGTLASCTTDNTLSPARAPASQAQTGAPATTPTGQPIVVRIGSLAGPPAGKTDDLRETLEATAPQQGIEVVKDQRKTPQYVLSAQLNALPQGDTTIVSHVWTVSDLQGATLHQFTLSETQEGSSNFAWGGVNKETLTRIAESALSAFAVWNGSR</sequence>
<proteinExistence type="predicted"/>
<gene>
    <name evidence="3" type="ORF">ACFQ14_08210</name>
</gene>
<accession>A0ABW3FD25</accession>
<evidence type="ECO:0008006" key="5">
    <source>
        <dbReference type="Google" id="ProtNLM"/>
    </source>
</evidence>
<evidence type="ECO:0000256" key="1">
    <source>
        <dbReference type="SAM" id="MobiDB-lite"/>
    </source>
</evidence>
<reference evidence="4" key="1">
    <citation type="journal article" date="2019" name="Int. J. Syst. Evol. Microbiol.">
        <title>The Global Catalogue of Microorganisms (GCM) 10K type strain sequencing project: providing services to taxonomists for standard genome sequencing and annotation.</title>
        <authorList>
            <consortium name="The Broad Institute Genomics Platform"/>
            <consortium name="The Broad Institute Genome Sequencing Center for Infectious Disease"/>
            <person name="Wu L."/>
            <person name="Ma J."/>
        </authorList>
    </citation>
    <scope>NUCLEOTIDE SEQUENCE [LARGE SCALE GENOMIC DNA]</scope>
    <source>
        <strain evidence="4">CCUG 60023</strain>
    </source>
</reference>
<comment type="caution">
    <text evidence="3">The sequence shown here is derived from an EMBL/GenBank/DDBJ whole genome shotgun (WGS) entry which is preliminary data.</text>
</comment>
<evidence type="ECO:0000313" key="4">
    <source>
        <dbReference type="Proteomes" id="UP001597101"/>
    </source>
</evidence>
<dbReference type="Proteomes" id="UP001597101">
    <property type="component" value="Unassembled WGS sequence"/>
</dbReference>
<evidence type="ECO:0000256" key="2">
    <source>
        <dbReference type="SAM" id="SignalP"/>
    </source>
</evidence>
<keyword evidence="4" id="KW-1185">Reference proteome</keyword>
<dbReference type="EMBL" id="JBHTJV010000005">
    <property type="protein sequence ID" value="MFD0916386.1"/>
    <property type="molecule type" value="Genomic_DNA"/>
</dbReference>
<dbReference type="PROSITE" id="PS51257">
    <property type="entry name" value="PROKAR_LIPOPROTEIN"/>
    <property type="match status" value="1"/>
</dbReference>
<protein>
    <recommendedName>
        <fullName evidence="5">Lipoprotein</fullName>
    </recommendedName>
</protein>
<keyword evidence="2" id="KW-0732">Signal</keyword>
<feature type="compositionally biased region" description="Low complexity" evidence="1">
    <location>
        <begin position="33"/>
        <end position="50"/>
    </location>
</feature>
<feature type="region of interest" description="Disordered" evidence="1">
    <location>
        <begin position="30"/>
        <end position="50"/>
    </location>
</feature>
<evidence type="ECO:0000313" key="3">
    <source>
        <dbReference type="EMBL" id="MFD0916386.1"/>
    </source>
</evidence>
<feature type="chain" id="PRO_5046951212" description="Lipoprotein" evidence="2">
    <location>
        <begin position="21"/>
        <end position="169"/>
    </location>
</feature>
<feature type="signal peptide" evidence="2">
    <location>
        <begin position="1"/>
        <end position="20"/>
    </location>
</feature>